<dbReference type="Gene3D" id="3.10.20.600">
    <property type="match status" value="1"/>
</dbReference>
<evidence type="ECO:0000313" key="8">
    <source>
        <dbReference type="Proteomes" id="UP000466514"/>
    </source>
</evidence>
<protein>
    <submittedName>
        <fullName evidence="7">NADH dehydrogenase</fullName>
    </submittedName>
</protein>
<dbReference type="SUPFAM" id="SSF142019">
    <property type="entry name" value="Nqo1 FMN-binding domain-like"/>
    <property type="match status" value="1"/>
</dbReference>
<evidence type="ECO:0000259" key="6">
    <source>
        <dbReference type="SMART" id="SM00928"/>
    </source>
</evidence>
<dbReference type="PANTHER" id="PTHR43578:SF3">
    <property type="entry name" value="NADH-QUINONE OXIDOREDUCTASE SUBUNIT F"/>
    <property type="match status" value="1"/>
</dbReference>
<dbReference type="SUPFAM" id="SSF140490">
    <property type="entry name" value="Nqo1C-terminal domain-like"/>
    <property type="match status" value="1"/>
</dbReference>
<dbReference type="PANTHER" id="PTHR43578">
    <property type="entry name" value="NADH-QUINONE OXIDOREDUCTASE SUBUNIT F"/>
    <property type="match status" value="1"/>
</dbReference>
<dbReference type="GO" id="GO:0051539">
    <property type="term" value="F:4 iron, 4 sulfur cluster binding"/>
    <property type="evidence" value="ECO:0007669"/>
    <property type="project" value="UniProtKB-KW"/>
</dbReference>
<reference evidence="7 8" key="1">
    <citation type="journal article" date="2019" name="Emerg. Microbes Infect.">
        <title>Comprehensive subspecies identification of 175 nontuberculous mycobacteria species based on 7547 genomic profiles.</title>
        <authorList>
            <person name="Matsumoto Y."/>
            <person name="Kinjo T."/>
            <person name="Motooka D."/>
            <person name="Nabeya D."/>
            <person name="Jung N."/>
            <person name="Uechi K."/>
            <person name="Horii T."/>
            <person name="Iida T."/>
            <person name="Fujita J."/>
            <person name="Nakamura S."/>
        </authorList>
    </citation>
    <scope>NUCLEOTIDE SEQUENCE [LARGE SCALE GENOMIC DNA]</scope>
    <source>
        <strain evidence="7 8">JCM 13323</strain>
    </source>
</reference>
<feature type="domain" description="NADH-ubiquinone oxidoreductase 51kDa subunit iron-sulphur binding" evidence="6">
    <location>
        <begin position="312"/>
        <end position="357"/>
    </location>
</feature>
<dbReference type="AlphaFoldDB" id="A0A7I7MG40"/>
<gene>
    <name evidence="7" type="ORF">MPSYJ_45960</name>
</gene>
<evidence type="ECO:0000256" key="3">
    <source>
        <dbReference type="ARBA" id="ARBA00022723"/>
    </source>
</evidence>
<dbReference type="KEGG" id="mpsc:MPSYJ_45960"/>
<keyword evidence="4" id="KW-0408">Iron</keyword>
<accession>A0A7I7MG40</accession>
<keyword evidence="2" id="KW-0004">4Fe-4S</keyword>
<dbReference type="Gene3D" id="1.20.1440.230">
    <property type="entry name" value="NADH-ubiquinone oxidoreductase 51kDa subunit, iron-sulphur binding domain"/>
    <property type="match status" value="1"/>
</dbReference>
<dbReference type="InterPro" id="IPR037225">
    <property type="entry name" value="Nuo51_FMN-bd_sf"/>
</dbReference>
<dbReference type="InterPro" id="IPR019575">
    <property type="entry name" value="Nuop51_4Fe4S-bd"/>
</dbReference>
<evidence type="ECO:0000313" key="7">
    <source>
        <dbReference type="EMBL" id="BBX71135.1"/>
    </source>
</evidence>
<evidence type="ECO:0000256" key="2">
    <source>
        <dbReference type="ARBA" id="ARBA00022485"/>
    </source>
</evidence>
<proteinExistence type="inferred from homology"/>
<keyword evidence="3" id="KW-0479">Metal-binding</keyword>
<dbReference type="InterPro" id="IPR011538">
    <property type="entry name" value="Nuo51_FMN-bd"/>
</dbReference>
<dbReference type="GO" id="GO:0046872">
    <property type="term" value="F:metal ion binding"/>
    <property type="evidence" value="ECO:0007669"/>
    <property type="project" value="UniProtKB-KW"/>
</dbReference>
<keyword evidence="5" id="KW-0411">Iron-sulfur</keyword>
<evidence type="ECO:0000256" key="4">
    <source>
        <dbReference type="ARBA" id="ARBA00023004"/>
    </source>
</evidence>
<dbReference type="Pfam" id="PF10589">
    <property type="entry name" value="NADH_4Fe-4S"/>
    <property type="match status" value="1"/>
</dbReference>
<dbReference type="Pfam" id="PF01512">
    <property type="entry name" value="Complex1_51K"/>
    <property type="match status" value="1"/>
</dbReference>
<name>A0A7I7MG40_9MYCO</name>
<dbReference type="EMBL" id="AP022574">
    <property type="protein sequence ID" value="BBX71135.1"/>
    <property type="molecule type" value="Genomic_DNA"/>
</dbReference>
<dbReference type="InterPro" id="IPR037207">
    <property type="entry name" value="Nuop51_4Fe4S-bd_sf"/>
</dbReference>
<organism evidence="7 8">
    <name type="scientific">Mycolicibacterium psychrotolerans</name>
    <dbReference type="NCBI Taxonomy" id="216929"/>
    <lineage>
        <taxon>Bacteria</taxon>
        <taxon>Bacillati</taxon>
        <taxon>Actinomycetota</taxon>
        <taxon>Actinomycetes</taxon>
        <taxon>Mycobacteriales</taxon>
        <taxon>Mycobacteriaceae</taxon>
        <taxon>Mycolicibacterium</taxon>
    </lineage>
</organism>
<evidence type="ECO:0000256" key="5">
    <source>
        <dbReference type="ARBA" id="ARBA00023014"/>
    </source>
</evidence>
<sequence length="409" mass="42638">MNIGSSPPTNPPGAQRLFSARTPGLAEHHTRFGTLPAHSPEHVVASLHEAGLTGRGGAGFPTGRKIASVTGDRAVVIGNGAEGEPLSQKDAVLLTRAPHLVLDGLQVCASTVGADRVCLYVPGRISPAVREALDERSAAGVDRRRVTIVDAPDTFVAGEESAVVRRIEGGPAIPRDRTVPTSIAGVHGRPTLVNNVETLAHVALIARYGPQWFRSVGDPEDPGTMLVTLSGAVPRRGVVEVPTGTLLADVLAIGGLTDLRSTRAVLIGGYHGSWIPTASLAGARLSRAGLRPRGATPGAGIVHVLAAEQCGLAYTAGIVAYLADHGARQCGPCRNGLPRLAQLFDHLAYGRVEDGQIAELHRMLSLVDGRGACRHPDGTVRLARSALDMFADDVTHHRTGRCGAALEIA</sequence>
<dbReference type="Proteomes" id="UP000466514">
    <property type="component" value="Chromosome"/>
</dbReference>
<dbReference type="Gene3D" id="3.40.50.11540">
    <property type="entry name" value="NADH-ubiquinone oxidoreductase 51kDa subunit"/>
    <property type="match status" value="1"/>
</dbReference>
<keyword evidence="8" id="KW-1185">Reference proteome</keyword>
<dbReference type="SMART" id="SM00928">
    <property type="entry name" value="NADH_4Fe-4S"/>
    <property type="match status" value="1"/>
</dbReference>
<dbReference type="SUPFAM" id="SSF142984">
    <property type="entry name" value="Nqo1 middle domain-like"/>
    <property type="match status" value="1"/>
</dbReference>
<evidence type="ECO:0000256" key="1">
    <source>
        <dbReference type="ARBA" id="ARBA00007523"/>
    </source>
</evidence>
<dbReference type="RefSeq" id="WP_163725127.1">
    <property type="nucleotide sequence ID" value="NZ_AP022574.1"/>
</dbReference>
<comment type="similarity">
    <text evidence="1">Belongs to the complex I 51 kDa subunit family.</text>
</comment>